<name>A0AAE0VZE9_9BIVA</name>
<reference evidence="2" key="1">
    <citation type="journal article" date="2021" name="Genome Biol. Evol.">
        <title>A High-Quality Reference Genome for a Parasitic Bivalve with Doubly Uniparental Inheritance (Bivalvia: Unionida).</title>
        <authorList>
            <person name="Smith C.H."/>
        </authorList>
    </citation>
    <scope>NUCLEOTIDE SEQUENCE</scope>
    <source>
        <strain evidence="2">CHS0354</strain>
    </source>
</reference>
<dbReference type="EMBL" id="JAEAOA010002173">
    <property type="protein sequence ID" value="KAK3596353.1"/>
    <property type="molecule type" value="Genomic_DNA"/>
</dbReference>
<proteinExistence type="predicted"/>
<dbReference type="Proteomes" id="UP001195483">
    <property type="component" value="Unassembled WGS sequence"/>
</dbReference>
<feature type="transmembrane region" description="Helical" evidence="1">
    <location>
        <begin position="29"/>
        <end position="52"/>
    </location>
</feature>
<gene>
    <name evidence="2" type="ORF">CHS0354_037070</name>
</gene>
<reference evidence="2" key="2">
    <citation type="journal article" date="2021" name="Genome Biol. Evol.">
        <title>Developing a high-quality reference genome for a parasitic bivalve with doubly uniparental inheritance (Bivalvia: Unionida).</title>
        <authorList>
            <person name="Smith C.H."/>
        </authorList>
    </citation>
    <scope>NUCLEOTIDE SEQUENCE</scope>
    <source>
        <strain evidence="2">CHS0354</strain>
        <tissue evidence="2">Mantle</tissue>
    </source>
</reference>
<keyword evidence="1" id="KW-1133">Transmembrane helix</keyword>
<sequence>MEDLNISKEYYDNVMENKNKEEFEHLTPAFVMVTLFMIVGLPGNLFVIVVYYPHVFIGKKILSRKHFGSFRKRSYLPECKSSTIYESENGVFSSSYNSEAILDEASRVNKLSLRRQVWINVEKSTRNIVKSTIPNNNGYINLMTFHVASSALGQRPSGTCLDDESCFRLNTFDILLSESDVVTHHTLQSH</sequence>
<organism evidence="2 3">
    <name type="scientific">Potamilus streckersoni</name>
    <dbReference type="NCBI Taxonomy" id="2493646"/>
    <lineage>
        <taxon>Eukaryota</taxon>
        <taxon>Metazoa</taxon>
        <taxon>Spiralia</taxon>
        <taxon>Lophotrochozoa</taxon>
        <taxon>Mollusca</taxon>
        <taxon>Bivalvia</taxon>
        <taxon>Autobranchia</taxon>
        <taxon>Heteroconchia</taxon>
        <taxon>Palaeoheterodonta</taxon>
        <taxon>Unionida</taxon>
        <taxon>Unionoidea</taxon>
        <taxon>Unionidae</taxon>
        <taxon>Ambleminae</taxon>
        <taxon>Lampsilini</taxon>
        <taxon>Potamilus</taxon>
    </lineage>
</organism>
<reference evidence="2" key="3">
    <citation type="submission" date="2023-05" db="EMBL/GenBank/DDBJ databases">
        <authorList>
            <person name="Smith C.H."/>
        </authorList>
    </citation>
    <scope>NUCLEOTIDE SEQUENCE</scope>
    <source>
        <strain evidence="2">CHS0354</strain>
        <tissue evidence="2">Mantle</tissue>
    </source>
</reference>
<keyword evidence="1" id="KW-0812">Transmembrane</keyword>
<keyword evidence="3" id="KW-1185">Reference proteome</keyword>
<accession>A0AAE0VZE9</accession>
<keyword evidence="1" id="KW-0472">Membrane</keyword>
<comment type="caution">
    <text evidence="2">The sequence shown here is derived from an EMBL/GenBank/DDBJ whole genome shotgun (WGS) entry which is preliminary data.</text>
</comment>
<evidence type="ECO:0000313" key="2">
    <source>
        <dbReference type="EMBL" id="KAK3596353.1"/>
    </source>
</evidence>
<evidence type="ECO:0000313" key="3">
    <source>
        <dbReference type="Proteomes" id="UP001195483"/>
    </source>
</evidence>
<evidence type="ECO:0000256" key="1">
    <source>
        <dbReference type="SAM" id="Phobius"/>
    </source>
</evidence>
<protein>
    <submittedName>
        <fullName evidence="2">Uncharacterized protein</fullName>
    </submittedName>
</protein>
<dbReference type="AlphaFoldDB" id="A0AAE0VZE9"/>